<protein>
    <submittedName>
        <fullName evidence="6">Phosphatidylinositol phosphate kinase domain-containing protein</fullName>
    </submittedName>
</protein>
<feature type="compositionally biased region" description="Polar residues" evidence="4">
    <location>
        <begin position="830"/>
        <end position="839"/>
    </location>
</feature>
<dbReference type="Gene3D" id="3.30.810.10">
    <property type="entry name" value="2-Layer Sandwich"/>
    <property type="match status" value="1"/>
</dbReference>
<keyword evidence="2 3" id="KW-0067">ATP-binding</keyword>
<feature type="compositionally biased region" description="Pro residues" evidence="4">
    <location>
        <begin position="1214"/>
        <end position="1228"/>
    </location>
</feature>
<feature type="region of interest" description="Disordered" evidence="4">
    <location>
        <begin position="1158"/>
        <end position="1244"/>
    </location>
</feature>
<name>A0A9P3GT15_9APHY</name>
<dbReference type="GO" id="GO:0010008">
    <property type="term" value="C:endosome membrane"/>
    <property type="evidence" value="ECO:0007669"/>
    <property type="project" value="TreeGrafter"/>
</dbReference>
<feature type="compositionally biased region" description="Low complexity" evidence="4">
    <location>
        <begin position="1159"/>
        <end position="1177"/>
    </location>
</feature>
<feature type="region of interest" description="Disordered" evidence="4">
    <location>
        <begin position="96"/>
        <end position="133"/>
    </location>
</feature>
<dbReference type="GO" id="GO:0000329">
    <property type="term" value="C:fungal-type vacuole membrane"/>
    <property type="evidence" value="ECO:0007669"/>
    <property type="project" value="TreeGrafter"/>
</dbReference>
<feature type="compositionally biased region" description="Low complexity" evidence="4">
    <location>
        <begin position="871"/>
        <end position="892"/>
    </location>
</feature>
<evidence type="ECO:0000256" key="2">
    <source>
        <dbReference type="ARBA" id="ARBA00022840"/>
    </source>
</evidence>
<dbReference type="Pfam" id="PF01504">
    <property type="entry name" value="PIP5K"/>
    <property type="match status" value="1"/>
</dbReference>
<feature type="region of interest" description="Disordered" evidence="4">
    <location>
        <begin position="518"/>
        <end position="539"/>
    </location>
</feature>
<evidence type="ECO:0000259" key="5">
    <source>
        <dbReference type="PROSITE" id="PS51455"/>
    </source>
</evidence>
<feature type="region of interest" description="Disordered" evidence="4">
    <location>
        <begin position="804"/>
        <end position="894"/>
    </location>
</feature>
<feature type="region of interest" description="Disordered" evidence="4">
    <location>
        <begin position="377"/>
        <end position="396"/>
    </location>
</feature>
<accession>A0A9P3GT15</accession>
<reference evidence="6 7" key="1">
    <citation type="submission" date="2021-08" db="EMBL/GenBank/DDBJ databases">
        <title>Draft Genome Sequence of Phanerochaete sordida strain YK-624.</title>
        <authorList>
            <person name="Mori T."/>
            <person name="Dohra H."/>
            <person name="Suzuki T."/>
            <person name="Kawagishi H."/>
            <person name="Hirai H."/>
        </authorList>
    </citation>
    <scope>NUCLEOTIDE SEQUENCE [LARGE SCALE GENOMIC DNA]</scope>
    <source>
        <strain evidence="6 7">YK-624</strain>
    </source>
</reference>
<dbReference type="SMART" id="SM00330">
    <property type="entry name" value="PIPKc"/>
    <property type="match status" value="1"/>
</dbReference>
<comment type="caution">
    <text evidence="6">The sequence shown here is derived from an EMBL/GenBank/DDBJ whole genome shotgun (WGS) entry which is preliminary data.</text>
</comment>
<keyword evidence="7" id="KW-1185">Reference proteome</keyword>
<dbReference type="OrthoDB" id="158357at2759"/>
<dbReference type="SUPFAM" id="SSF56104">
    <property type="entry name" value="SAICAR synthase-like"/>
    <property type="match status" value="1"/>
</dbReference>
<keyword evidence="3 6" id="KW-0418">Kinase</keyword>
<dbReference type="GO" id="GO:0000285">
    <property type="term" value="F:1-phosphatidylinositol-3-phosphate 5-kinase activity"/>
    <property type="evidence" value="ECO:0007669"/>
    <property type="project" value="InterPro"/>
</dbReference>
<organism evidence="6 7">
    <name type="scientific">Phanerochaete sordida</name>
    <dbReference type="NCBI Taxonomy" id="48140"/>
    <lineage>
        <taxon>Eukaryota</taxon>
        <taxon>Fungi</taxon>
        <taxon>Dikarya</taxon>
        <taxon>Basidiomycota</taxon>
        <taxon>Agaricomycotina</taxon>
        <taxon>Agaricomycetes</taxon>
        <taxon>Polyporales</taxon>
        <taxon>Phanerochaetaceae</taxon>
        <taxon>Phanerochaete</taxon>
    </lineage>
</organism>
<feature type="domain" description="PIPK" evidence="5">
    <location>
        <begin position="1241"/>
        <end position="1565"/>
    </location>
</feature>
<evidence type="ECO:0000256" key="1">
    <source>
        <dbReference type="ARBA" id="ARBA00022741"/>
    </source>
</evidence>
<evidence type="ECO:0000256" key="3">
    <source>
        <dbReference type="PROSITE-ProRule" id="PRU00781"/>
    </source>
</evidence>
<evidence type="ECO:0000313" key="7">
    <source>
        <dbReference type="Proteomes" id="UP000703269"/>
    </source>
</evidence>
<dbReference type="InterPro" id="IPR002498">
    <property type="entry name" value="PInositol-4-P-4/5-kinase_core"/>
</dbReference>
<feature type="compositionally biased region" description="Basic and acidic residues" evidence="4">
    <location>
        <begin position="96"/>
        <end position="117"/>
    </location>
</feature>
<keyword evidence="1 3" id="KW-0547">Nucleotide-binding</keyword>
<gene>
    <name evidence="6" type="ORF">PsYK624_167000</name>
</gene>
<dbReference type="PANTHER" id="PTHR45748">
    <property type="entry name" value="1-PHOSPHATIDYLINOSITOL 3-PHOSPHATE 5-KINASE-RELATED"/>
    <property type="match status" value="1"/>
</dbReference>
<dbReference type="PROSITE" id="PS51455">
    <property type="entry name" value="PIPK"/>
    <property type="match status" value="1"/>
</dbReference>
<proteinExistence type="predicted"/>
<dbReference type="InterPro" id="IPR044769">
    <property type="entry name" value="PIKfyve_PIPKc"/>
</dbReference>
<evidence type="ECO:0000256" key="4">
    <source>
        <dbReference type="SAM" id="MobiDB-lite"/>
    </source>
</evidence>
<dbReference type="Gene3D" id="3.30.800.10">
    <property type="entry name" value="Phosphatidylinositol Phosphate Kinase II Beta"/>
    <property type="match status" value="1"/>
</dbReference>
<dbReference type="GO" id="GO:0046854">
    <property type="term" value="P:phosphatidylinositol phosphate biosynthetic process"/>
    <property type="evidence" value="ECO:0007669"/>
    <property type="project" value="TreeGrafter"/>
</dbReference>
<dbReference type="InterPro" id="IPR027484">
    <property type="entry name" value="PInositol-4-P-5-kinase_N"/>
</dbReference>
<evidence type="ECO:0000313" key="6">
    <source>
        <dbReference type="EMBL" id="GJF00412.1"/>
    </source>
</evidence>
<dbReference type="PANTHER" id="PTHR45748:SF7">
    <property type="entry name" value="1-PHOSPHATIDYLINOSITOL 3-PHOSPHATE 5-KINASE-RELATED"/>
    <property type="match status" value="1"/>
</dbReference>
<sequence length="1592" mass="175560">MNKPLPELPANRTHRGLKHVQPAASWPTLSTDAQAHLHAFILYALEEVKDSVPEEEAEEWATAIEHALAELGERIALGGWLVGLRRTRMRRMQERAERASARRHSTETVVVRKEEGSSLKGKGAPPQGSHDEQGYFTLSRHNGKGTVQFPMPPEPSIRELVQSLRPFIAAGTTPSPKPTAKHLLLTVAAPGTMPSPIEQHDADDYEFPRSQFGCIFSPGIFTVPENDDVEEDERGTILYGLDSWDPRPWTGDTPLVIVGGTFIFRGVVSKPEYAALTKVLRLSVFSYLSALLEQCVLTDSHVPLHFPKPNLLSGGSPREAGGAITRALSTGHVSKHKPRDSASSLWAFFSRKKDNLLHRAVPVRRGSLELPLPLAVKHTRSRSRSPAPRSSEDSGLLPRSRRFSFIADYTPAFMQQSPREPEPVQKPYTAALRRIEKCLGILSTSADVTFEPPSLLVRLAFLEKKNPDVRLGGDEKAALTSLLGWEGKHAHGAGMADLTGFVRQQTFSVLYSEYIPHNSTPASSRPSTPNSSQASTSSLSITTPARTILCGRRRRWVTYRYYSRDGNADETLGEAVVRLCSKAEEACDEPGCQFKKGEHELRYTHGGLRILFNVGKAPPREHELEGDEDLPEMWESCVVCGKQSPRVRMQDGTYLLSFAKFLELLIYSANLCCVTPPLCSHTTPPSRPWSSADSPLPRSRLNIARHFAVKDRMVSLSLAPVEDIYEVRVPRLQLQRVKKEELEHTREAQQAKDADRRKLRREIMQFWQTLAEQMDTLEGEFLSDRTPSYHKLLPRLPSADDAYNGFDEDGLITPKGHPTKLPALPPNTPSTPRSASSQWDYPFPHVATVSEQSRSSTVATSNPPSTPPPSSVSAPSTPSTVSTPSAISSASSEPDSLVSLTNLRHKFQRTEQNLYAELSRCPDSNLNDVRRSFVSAARGAAKRLSAWETKHTASHSVDDVVAQHEPEWWQHGCHAVPGGNVIVREDDWGSIIAFTLSSSDYHRELANMSLNRQTPVPPVPPPTPDVSRPSFFSRTQSAAHVQRWFGPSSPGPDPDQDEEGWHEPETYSAVISRKEHPRDPTSILKLGLPDVLRQKPMDSSAIPGLKAVSPGGSNITLGAPPSAWAKPDVQISMQAADGKVCAGSTERVDKVLHELEAATESSGTVRSSSSERTPVSSAFVETHIRRGKASSVMSSDSDITVGEHSATGSISAPPALPPKESPPVPPKTPAGSSTPPSTPPTQSIMTATFTNTLSSALKYVMRSTSPTPTPSKHHHALLSANGASPAIDERPHIKYDWTIGKRLKFSCTVYYAKQFDALRKRCGIDDTFLHSLSRSKNWLAEGGKSRSNFWKTTDNQFIIKTLVNAWNVADLHVLIELAPAYFRYMDATANRPTVLAKLLGFYTVEIKNLETGTTQAKADLLVMENLFFQQDIVKTFDLKGIQGRKVKAASSGSGSKTLFDGDWIEGQQRALTLVQPYSKVVLQEAVKADCEFLAKSNIMDYSLLVGIDESRKQIACGLVDTIGSYTFAKTLEYKAKQGLHSGKEVTVIPPNEYQERFVNAMDHYFVACPDKWSRPQDDTKIPSDYKQLPSVL</sequence>
<dbReference type="InterPro" id="IPR027483">
    <property type="entry name" value="PInositol-4-P-4/5-kinase_C_sf"/>
</dbReference>
<dbReference type="EMBL" id="BPQB01000152">
    <property type="protein sequence ID" value="GJF00412.1"/>
    <property type="molecule type" value="Genomic_DNA"/>
</dbReference>
<feature type="compositionally biased region" description="Low complexity" evidence="4">
    <location>
        <begin position="1229"/>
        <end position="1243"/>
    </location>
</feature>
<keyword evidence="3" id="KW-0808">Transferase</keyword>
<dbReference type="CDD" id="cd17300">
    <property type="entry name" value="PIPKc_PIKfyve"/>
    <property type="match status" value="1"/>
</dbReference>
<dbReference type="Proteomes" id="UP000703269">
    <property type="component" value="Unassembled WGS sequence"/>
</dbReference>
<dbReference type="GO" id="GO:0005524">
    <property type="term" value="F:ATP binding"/>
    <property type="evidence" value="ECO:0007669"/>
    <property type="project" value="UniProtKB-UniRule"/>
</dbReference>
<feature type="compositionally biased region" description="Low complexity" evidence="4">
    <location>
        <begin position="527"/>
        <end position="539"/>
    </location>
</feature>
<feature type="region of interest" description="Disordered" evidence="4">
    <location>
        <begin position="1042"/>
        <end position="1062"/>
    </location>
</feature>